<name>A0AAN9ZEF2_9ORTH</name>
<comment type="caution">
    <text evidence="3">The sequence shown here is derived from an EMBL/GenBank/DDBJ whole genome shotgun (WGS) entry which is preliminary data.</text>
</comment>
<feature type="compositionally biased region" description="Polar residues" evidence="2">
    <location>
        <begin position="641"/>
        <end position="655"/>
    </location>
</feature>
<feature type="compositionally biased region" description="Basic and acidic residues" evidence="2">
    <location>
        <begin position="1748"/>
        <end position="1761"/>
    </location>
</feature>
<evidence type="ECO:0000256" key="1">
    <source>
        <dbReference type="SAM" id="Coils"/>
    </source>
</evidence>
<feature type="compositionally biased region" description="Low complexity" evidence="2">
    <location>
        <begin position="673"/>
        <end position="696"/>
    </location>
</feature>
<keyword evidence="1" id="KW-0175">Coiled coil</keyword>
<organism evidence="3 4">
    <name type="scientific">Gryllus longicercus</name>
    <dbReference type="NCBI Taxonomy" id="2509291"/>
    <lineage>
        <taxon>Eukaryota</taxon>
        <taxon>Metazoa</taxon>
        <taxon>Ecdysozoa</taxon>
        <taxon>Arthropoda</taxon>
        <taxon>Hexapoda</taxon>
        <taxon>Insecta</taxon>
        <taxon>Pterygota</taxon>
        <taxon>Neoptera</taxon>
        <taxon>Polyneoptera</taxon>
        <taxon>Orthoptera</taxon>
        <taxon>Ensifera</taxon>
        <taxon>Gryllidea</taxon>
        <taxon>Grylloidea</taxon>
        <taxon>Gryllidae</taxon>
        <taxon>Gryllinae</taxon>
        <taxon>Gryllus</taxon>
    </lineage>
</organism>
<feature type="region of interest" description="Disordered" evidence="2">
    <location>
        <begin position="641"/>
        <end position="699"/>
    </location>
</feature>
<proteinExistence type="predicted"/>
<feature type="region of interest" description="Disordered" evidence="2">
    <location>
        <begin position="1464"/>
        <end position="1502"/>
    </location>
</feature>
<reference evidence="3 4" key="1">
    <citation type="submission" date="2024-03" db="EMBL/GenBank/DDBJ databases">
        <title>The genome assembly and annotation of the cricket Gryllus longicercus Weissman &amp; Gray.</title>
        <authorList>
            <person name="Szrajer S."/>
            <person name="Gray D."/>
            <person name="Ylla G."/>
        </authorList>
    </citation>
    <scope>NUCLEOTIDE SEQUENCE [LARGE SCALE GENOMIC DNA]</scope>
    <source>
        <strain evidence="3">DAG 2021-001</strain>
        <tissue evidence="3">Whole body minus gut</tissue>
    </source>
</reference>
<evidence type="ECO:0000313" key="3">
    <source>
        <dbReference type="EMBL" id="KAK7871154.1"/>
    </source>
</evidence>
<feature type="region of interest" description="Disordered" evidence="2">
    <location>
        <begin position="1744"/>
        <end position="1766"/>
    </location>
</feature>
<dbReference type="EMBL" id="JAZDUA010000043">
    <property type="protein sequence ID" value="KAK7871154.1"/>
    <property type="molecule type" value="Genomic_DNA"/>
</dbReference>
<evidence type="ECO:0000256" key="2">
    <source>
        <dbReference type="SAM" id="MobiDB-lite"/>
    </source>
</evidence>
<feature type="compositionally biased region" description="Polar residues" evidence="2">
    <location>
        <begin position="321"/>
        <end position="404"/>
    </location>
</feature>
<evidence type="ECO:0000313" key="4">
    <source>
        <dbReference type="Proteomes" id="UP001378592"/>
    </source>
</evidence>
<feature type="region of interest" description="Disordered" evidence="2">
    <location>
        <begin position="72"/>
        <end position="91"/>
    </location>
</feature>
<accession>A0AAN9ZEF2</accession>
<feature type="compositionally biased region" description="Low complexity" evidence="2">
    <location>
        <begin position="1311"/>
        <end position="1328"/>
    </location>
</feature>
<dbReference type="Proteomes" id="UP001378592">
    <property type="component" value="Unassembled WGS sequence"/>
</dbReference>
<keyword evidence="4" id="KW-1185">Reference proteome</keyword>
<sequence>MKDNLHNGGITNSLMKAWLSSFPRPRQDELFRVVLRQVRNLNLPFPEVQRAMCQLTRKTSVPIRKLSCSQRDPLTRKKKRRRRIIIDSDSDEDGNDYKTNIHISDAHDHMEESNALPQSSLVGVPISNPNIVEVAEIINLVDSDEEIQESPTKNIHLCRKRRFAKFFGSDSEDETDTIKLSEKSVSCVLIKDCDSDCSDELCVNERVKRKNKKLKLKNSDITLCAVEVKEEVLASDVQNENTISCQKSENKLTKSGVSEHISTVIQEKSYPSPTEVLKNVIIIVDSPENSPVMIDEEKYISDECLQKNKLENKLRREHNQDVQGVSQAENIQRNSPGAEPENSSSTPRGLIEQVSTSESLTDSTLQKNDNSDTTSISEKQITSGGENQQEATVTSSGLPLSPQETCPIGGPRTGQIWVKDNRSLGISENWNASNLNQTKDQIAISALSSTSDLSGFDQESIKCGEDAVNLISEFASNWNKKDDELKALIQDNDVVSNFRKKVLAAEKQTLVTYIQENVVVIFKKLVEKIQSVEKTEELIRLHISKRETSKGLIPHFNAIWKNFIYLHREEARPPETEGSVSHDSSSQTFVSDVANACADTRVSLIDSNNLLTIEPQRSKRESVGTVSHSKQWYQIAELNTPHTQSGQSRPFTTMSDHLPSVPSPAVDFSLSMSNPSVSQQRTSSSSQQMIQNSQMQLHNSQSIDLGRNERKQQSGGIEEQLLHQQNTSNIIDESVVQQEPYQNQGSNQQSHFPEPHQLQTVQTQNVLSNQGPQQQQLVERNQLHQQQLGQSYFISHMRQTQAQVQIPVRCQAQQQESYDSASQHQVLRSMSQDQIQPHNQQLILQSIQMLEQEMKRLKERYELLKLQDQHNPQLEGEQQKIVQKLITLSLQRQLQLAQLLPQQQQQVQGAQLPQQQQQVQGVQLPQQQQQVQGVQLPQQQQQVQRVQLPQQQQQVQRVQLPQQQQQVQRVQLPQQQQHVQRVQLPQQQQQVQRVQLPQQQQQVQRVQLPQQQQQVQRVQLPQQQQHMQRVQLPQQQQHVQRVQLPQQQQQVQRVQLPQQEQQVQRVQLPQQQQQVQRVQLPQQQQQVQRVQLPQQQQQVQRVQLPQQQQQVQRVQLPQQQQQVQRVQLPQQQQQVQRVQLPQQQQQVQRVQLPQQQELQRARLSQQQQQQELQRARLSQQQQQQDLQRARFSQQQQQQQDLQRARFSQQQQEQQQQRAQLPQQQQLLPQLQHKQQQQFLQQQQLLPQQQPQLQPQLKQSLLLQHLEKPVLPAGAEAEKQQQQPQSQPQQQYPRSLQESQHPYARLHHQLDQQHLQQSPQITQQQQKVQPLEQKRQDVYLLQQPHKQLLIVENKRRITSDCGESWCVPDHEKQKQSVLSLQSVSPQTVTNTIVPPTSAVQKCSMTPVSNALAQNLQSSYSVSSESSSRSELNLGILLQSSSCSGTHQSSASSAISELSLSNLLKNAGTSSSGSHQSCPSSAMVKNQLQLPPPNPSHSFSTDSSQTLPTILELSMPSSKTSTVMPEIGVSSLSNSVRVISNEILSEVSESDQNEIRAVMRVKEVNKQLLQECKNVEKVMEGTDINLEIANVRPSVLRIHENGGDIETRTECSRQMPGSVKLVFDNDLRQGGKPEGLNDGRTEDLIEMQLVDTGTKNVISTVGDTCSVIKPMDISNEIDATVKENKSQCSRQNDLVEIAVNAISENKPFTQKENNGKDSQSSETEFQVGNKITIIDHNESSSSIIEGLGSRSEEKLPPEVHGTEHEEETDEYMNVLLELLGEPPIPTVNFS</sequence>
<feature type="region of interest" description="Disordered" evidence="2">
    <location>
        <begin position="317"/>
        <end position="414"/>
    </location>
</feature>
<feature type="compositionally biased region" description="Low complexity" evidence="2">
    <location>
        <begin position="1464"/>
        <end position="1479"/>
    </location>
</feature>
<feature type="coiled-coil region" evidence="1">
    <location>
        <begin position="840"/>
        <end position="867"/>
    </location>
</feature>
<gene>
    <name evidence="3" type="ORF">R5R35_002399</name>
</gene>
<feature type="region of interest" description="Disordered" evidence="2">
    <location>
        <begin position="1273"/>
        <end position="1328"/>
    </location>
</feature>
<feature type="compositionally biased region" description="Low complexity" evidence="2">
    <location>
        <begin position="1279"/>
        <end position="1290"/>
    </location>
</feature>
<protein>
    <submittedName>
        <fullName evidence="3">Uncharacterized protein</fullName>
    </submittedName>
</protein>
<feature type="coiled-coil region" evidence="1">
    <location>
        <begin position="1155"/>
        <end position="1185"/>
    </location>
</feature>